<keyword evidence="4 8" id="KW-0547">Nucleotide-binding</keyword>
<dbReference type="Proteomes" id="UP000284822">
    <property type="component" value="Unassembled WGS sequence"/>
</dbReference>
<keyword evidence="2 8" id="KW-0963">Cytoplasm</keyword>
<dbReference type="RefSeq" id="WP_118910149.1">
    <property type="nucleotide sequence ID" value="NZ_QOCS01000005.1"/>
</dbReference>
<dbReference type="EC" id="2.7.1.24" evidence="8 9"/>
<comment type="catalytic activity">
    <reaction evidence="8">
        <text>3'-dephospho-CoA + ATP = ADP + CoA + H(+)</text>
        <dbReference type="Rhea" id="RHEA:18245"/>
        <dbReference type="ChEBI" id="CHEBI:15378"/>
        <dbReference type="ChEBI" id="CHEBI:30616"/>
        <dbReference type="ChEBI" id="CHEBI:57287"/>
        <dbReference type="ChEBI" id="CHEBI:57328"/>
        <dbReference type="ChEBI" id="CHEBI:456216"/>
        <dbReference type="EC" id="2.7.1.24"/>
    </reaction>
</comment>
<dbReference type="SUPFAM" id="SSF52540">
    <property type="entry name" value="P-loop containing nucleoside triphosphate hydrolases"/>
    <property type="match status" value="1"/>
</dbReference>
<keyword evidence="7 8" id="KW-0173">Coenzyme A biosynthesis</keyword>
<evidence type="ECO:0000256" key="7">
    <source>
        <dbReference type="ARBA" id="ARBA00022993"/>
    </source>
</evidence>
<dbReference type="EMBL" id="QOCS01000005">
    <property type="protein sequence ID" value="RHW48388.1"/>
    <property type="molecule type" value="Genomic_DNA"/>
</dbReference>
<evidence type="ECO:0000256" key="3">
    <source>
        <dbReference type="ARBA" id="ARBA00022679"/>
    </source>
</evidence>
<evidence type="ECO:0000313" key="10">
    <source>
        <dbReference type="EMBL" id="RHW48388.1"/>
    </source>
</evidence>
<comment type="function">
    <text evidence="8">Catalyzes the phosphorylation of the 3'-hydroxyl group of dephosphocoenzyme A to form coenzyme A.</text>
</comment>
<evidence type="ECO:0000256" key="8">
    <source>
        <dbReference type="HAMAP-Rule" id="MF_00376"/>
    </source>
</evidence>
<evidence type="ECO:0000256" key="4">
    <source>
        <dbReference type="ARBA" id="ARBA00022741"/>
    </source>
</evidence>
<dbReference type="AlphaFoldDB" id="A0A417ZCH1"/>
<gene>
    <name evidence="8" type="primary">coaE</name>
    <name evidence="10" type="ORF">DS832_02175</name>
</gene>
<dbReference type="FunFam" id="3.40.50.300:FF:000991">
    <property type="entry name" value="Dephospho-CoA kinase"/>
    <property type="match status" value="1"/>
</dbReference>
<dbReference type="GO" id="GO:0015937">
    <property type="term" value="P:coenzyme A biosynthetic process"/>
    <property type="evidence" value="ECO:0007669"/>
    <property type="project" value="UniProtKB-UniRule"/>
</dbReference>
<dbReference type="GO" id="GO:0004140">
    <property type="term" value="F:dephospho-CoA kinase activity"/>
    <property type="evidence" value="ECO:0007669"/>
    <property type="project" value="UniProtKB-UniRule"/>
</dbReference>
<evidence type="ECO:0000313" key="11">
    <source>
        <dbReference type="Proteomes" id="UP000284822"/>
    </source>
</evidence>
<comment type="similarity">
    <text evidence="1 8">Belongs to the CoaE family.</text>
</comment>
<dbReference type="Pfam" id="PF01121">
    <property type="entry name" value="CoaE"/>
    <property type="match status" value="1"/>
</dbReference>
<evidence type="ECO:0000256" key="9">
    <source>
        <dbReference type="NCBIfam" id="TIGR00152"/>
    </source>
</evidence>
<comment type="caution">
    <text evidence="10">The sequence shown here is derived from an EMBL/GenBank/DDBJ whole genome shotgun (WGS) entry which is preliminary data.</text>
</comment>
<comment type="pathway">
    <text evidence="8">Cofactor biosynthesis; coenzyme A biosynthesis; CoA from (R)-pantothenate: step 5/5.</text>
</comment>
<dbReference type="PANTHER" id="PTHR10695:SF46">
    <property type="entry name" value="BIFUNCTIONAL COENZYME A SYNTHASE-RELATED"/>
    <property type="match status" value="1"/>
</dbReference>
<dbReference type="HAMAP" id="MF_00376">
    <property type="entry name" value="Dephospho_CoA_kinase"/>
    <property type="match status" value="1"/>
</dbReference>
<dbReference type="CDD" id="cd02022">
    <property type="entry name" value="DPCK"/>
    <property type="match status" value="1"/>
</dbReference>
<evidence type="ECO:0000256" key="6">
    <source>
        <dbReference type="ARBA" id="ARBA00022840"/>
    </source>
</evidence>
<evidence type="ECO:0000256" key="2">
    <source>
        <dbReference type="ARBA" id="ARBA00022490"/>
    </source>
</evidence>
<dbReference type="InterPro" id="IPR001977">
    <property type="entry name" value="Depp_CoAkinase"/>
</dbReference>
<dbReference type="InterPro" id="IPR027417">
    <property type="entry name" value="P-loop_NTPase"/>
</dbReference>
<dbReference type="GO" id="GO:0005737">
    <property type="term" value="C:cytoplasm"/>
    <property type="evidence" value="ECO:0007669"/>
    <property type="project" value="UniProtKB-SubCell"/>
</dbReference>
<accession>A0A417ZCH1</accession>
<dbReference type="UniPathway" id="UPA00241">
    <property type="reaction ID" value="UER00356"/>
</dbReference>
<dbReference type="NCBIfam" id="TIGR00152">
    <property type="entry name" value="dephospho-CoA kinase"/>
    <property type="match status" value="1"/>
</dbReference>
<name>A0A417ZCH1_9LACO</name>
<sequence length="196" mass="22499">MQLSVGVTGGIATGKSTVTNILAQQGFKIVDADQIAREVVLPQTPGWQQVVQLFGTRILQPNQELDRVQLGQIVFNNQQRLTQLNQVLQPLIRQRLTELIQSIPDDNIPVFFEIPLLFEQHYQNLLQKTLLVYATPAVQLQRLQKRNNLTKQAAQQRINSQMDLQQKRKLADFIIDNDGNYHHLIQQVQRFVTLLT</sequence>
<proteinExistence type="inferred from homology"/>
<feature type="binding site" evidence="8">
    <location>
        <begin position="12"/>
        <end position="17"/>
    </location>
    <ligand>
        <name>ATP</name>
        <dbReference type="ChEBI" id="CHEBI:30616"/>
    </ligand>
</feature>
<dbReference type="GO" id="GO:0005524">
    <property type="term" value="F:ATP binding"/>
    <property type="evidence" value="ECO:0007669"/>
    <property type="project" value="UniProtKB-UniRule"/>
</dbReference>
<keyword evidence="3 8" id="KW-0808">Transferase</keyword>
<dbReference type="PROSITE" id="PS51219">
    <property type="entry name" value="DPCK"/>
    <property type="match status" value="1"/>
</dbReference>
<comment type="subcellular location">
    <subcellularLocation>
        <location evidence="8">Cytoplasm</location>
    </subcellularLocation>
</comment>
<evidence type="ECO:0000256" key="1">
    <source>
        <dbReference type="ARBA" id="ARBA00009018"/>
    </source>
</evidence>
<dbReference type="Gene3D" id="3.40.50.300">
    <property type="entry name" value="P-loop containing nucleotide triphosphate hydrolases"/>
    <property type="match status" value="1"/>
</dbReference>
<protein>
    <recommendedName>
        <fullName evidence="8 9">Dephospho-CoA kinase</fullName>
        <ecNumber evidence="8 9">2.7.1.24</ecNumber>
    </recommendedName>
    <alternativeName>
        <fullName evidence="8">Dephosphocoenzyme A kinase</fullName>
    </alternativeName>
</protein>
<evidence type="ECO:0000256" key="5">
    <source>
        <dbReference type="ARBA" id="ARBA00022777"/>
    </source>
</evidence>
<organism evidence="10 11">
    <name type="scientific">Bombilactobacillus bombi</name>
    <dbReference type="NCBI Taxonomy" id="1303590"/>
    <lineage>
        <taxon>Bacteria</taxon>
        <taxon>Bacillati</taxon>
        <taxon>Bacillota</taxon>
        <taxon>Bacilli</taxon>
        <taxon>Lactobacillales</taxon>
        <taxon>Lactobacillaceae</taxon>
        <taxon>Bombilactobacillus</taxon>
    </lineage>
</organism>
<reference evidence="10 11" key="1">
    <citation type="submission" date="2018-07" db="EMBL/GenBank/DDBJ databases">
        <title>Genome sequences of six Lactobacillus spp. isolated from bumble bee guts.</title>
        <authorList>
            <person name="Motta E.V.S."/>
            <person name="Moran N.A."/>
        </authorList>
    </citation>
    <scope>NUCLEOTIDE SEQUENCE [LARGE SCALE GENOMIC DNA]</scope>
    <source>
        <strain evidence="10 11">LV-8.1</strain>
    </source>
</reference>
<dbReference type="PANTHER" id="PTHR10695">
    <property type="entry name" value="DEPHOSPHO-COA KINASE-RELATED"/>
    <property type="match status" value="1"/>
</dbReference>
<keyword evidence="6 8" id="KW-0067">ATP-binding</keyword>
<keyword evidence="5 8" id="KW-0418">Kinase</keyword>